<gene>
    <name evidence="2" type="ORF">KDX31_07310</name>
</gene>
<dbReference type="Pfam" id="PF08592">
    <property type="entry name" value="Anthrone_oxy"/>
    <property type="match status" value="1"/>
</dbReference>
<keyword evidence="1" id="KW-1133">Transmembrane helix</keyword>
<name>A0ABY5GXP5_9GAMM</name>
<proteinExistence type="predicted"/>
<evidence type="ECO:0000313" key="3">
    <source>
        <dbReference type="Proteomes" id="UP001059950"/>
    </source>
</evidence>
<accession>A0ABY5GXP5</accession>
<keyword evidence="1" id="KW-0472">Membrane</keyword>
<evidence type="ECO:0000256" key="1">
    <source>
        <dbReference type="SAM" id="Phobius"/>
    </source>
</evidence>
<keyword evidence="1" id="KW-0812">Transmembrane</keyword>
<reference evidence="2" key="1">
    <citation type="submission" date="2021-04" db="EMBL/GenBank/DDBJ databases">
        <title>Oceanospirillales bacteria with DddD are important DMSP degraders in coastal seawater.</title>
        <authorList>
            <person name="Liu J."/>
        </authorList>
    </citation>
    <scope>NUCLEOTIDE SEQUENCE</scope>
    <source>
        <strain evidence="2">GY6</strain>
    </source>
</reference>
<keyword evidence="3" id="KW-1185">Reference proteome</keyword>
<feature type="transmembrane region" description="Helical" evidence="1">
    <location>
        <begin position="12"/>
        <end position="33"/>
    </location>
</feature>
<dbReference type="Proteomes" id="UP001059950">
    <property type="component" value="Chromosome"/>
</dbReference>
<dbReference type="InterPro" id="IPR013901">
    <property type="entry name" value="Anthrone_oxy"/>
</dbReference>
<sequence length="157" mass="17321">MISESIIEPALWAAAISTGLMAGIYFAFSMFVMTALQALPYPMGIAAMNSINRVIIKSAFIPLFFGSSGLALLLILFASSVSPWVPSAGGVYLLGMLACTIVFNVPLNNQLRDMATDNSSQVWQHYLIYWTRWNHIRTLSSLTACLLYLLALTQHIR</sequence>
<organism evidence="2 3">
    <name type="scientific">Amphritea atlantica</name>
    <dbReference type="NCBI Taxonomy" id="355243"/>
    <lineage>
        <taxon>Bacteria</taxon>
        <taxon>Pseudomonadati</taxon>
        <taxon>Pseudomonadota</taxon>
        <taxon>Gammaproteobacteria</taxon>
        <taxon>Oceanospirillales</taxon>
        <taxon>Oceanospirillaceae</taxon>
        <taxon>Amphritea</taxon>
    </lineage>
</organism>
<dbReference type="EMBL" id="CP073344">
    <property type="protein sequence ID" value="UTW04798.1"/>
    <property type="molecule type" value="Genomic_DNA"/>
</dbReference>
<evidence type="ECO:0000313" key="2">
    <source>
        <dbReference type="EMBL" id="UTW04798.1"/>
    </source>
</evidence>
<feature type="transmembrane region" description="Helical" evidence="1">
    <location>
        <begin position="54"/>
        <end position="78"/>
    </location>
</feature>
<feature type="transmembrane region" description="Helical" evidence="1">
    <location>
        <begin position="84"/>
        <end position="105"/>
    </location>
</feature>
<protein>
    <submittedName>
        <fullName evidence="2">DUF1772 domain-containing protein</fullName>
    </submittedName>
</protein>